<evidence type="ECO:0000256" key="7">
    <source>
        <dbReference type="ARBA" id="ARBA00022949"/>
    </source>
</evidence>
<feature type="domain" description="LIM zinc-binding" evidence="11">
    <location>
        <begin position="1178"/>
        <end position="1239"/>
    </location>
</feature>
<feature type="compositionally biased region" description="Low complexity" evidence="10">
    <location>
        <begin position="572"/>
        <end position="583"/>
    </location>
</feature>
<dbReference type="GO" id="GO:0003712">
    <property type="term" value="F:transcription coregulator activity"/>
    <property type="evidence" value="ECO:0007669"/>
    <property type="project" value="TreeGrafter"/>
</dbReference>
<keyword evidence="7" id="KW-0965">Cell junction</keyword>
<feature type="compositionally biased region" description="Pro residues" evidence="10">
    <location>
        <begin position="512"/>
        <end position="521"/>
    </location>
</feature>
<feature type="compositionally biased region" description="Low complexity" evidence="10">
    <location>
        <begin position="828"/>
        <end position="841"/>
    </location>
</feature>
<evidence type="ECO:0000256" key="2">
    <source>
        <dbReference type="ARBA" id="ARBA00004496"/>
    </source>
</evidence>
<sequence length="1241" mass="134089">MEYVHSITNYLGLTHDNEEEVSKVQPAREDSIEAKDAYGPDEDEDDLGWKLRGGPTKNAVSGTSRGGRPKCPDFNRGKCASRCPKGLDHLSPARDERRALISSRILAHGFLAGQQRAQSRGFVPATQQQTQQPAGYAQPHDSRMYQQQPPPQRQPPQNAYRQLVEQQQARLQQYKQPLQRQPGQAAPAGNQQPRPLSQGFGQSSGFNNAQRPPFRSQQSAGSTSQPFNAARTPSTQPGQYFGQSQPATSTSPNTQTPMQRMQHGYSNSTPNASFGSQPPPQRGPPISPSAIRASQSQTPSVIAPSPQQVPLQPQQMQRGRPLPPPRRADTMPPVQPASSFGGSTPQRAPAMGQNRNMFPPPQAPARSMSTSPAPMTATHSMPSPTRQMSRSPSPAPPAVMTSPSRGSRPLPVPTPGPSRVKHQSLDISRLPSVSGLPKSSFDGIPIAGSPPGNACPVSPRNFAAGLPDIPSQASRSASRSPSPTKAQPVPPPLPPRQSPTKSFSDNSATPRSFPPPLPPRQSPTKEDTESVLRRRESPPKFDLMSSDPPSPEKPGSPTKFVPLWKQRQRTFAAPPVTSSQSAQPPQPSPKWIPSLQQSFHSQPSQRQSYQSQPSQQSQEPPSPSAYSSQFSQSPSRSGRPLPAPNGRSFPGPPTERSASPAYSSEEEDESEASEESGIEPPSPGYGIRDLPRNSQAPPLEDYYDYTSDGGSSRKGSNFSDRGRLPYPPQMARSLPGRAAKPPEMTRMAKSAATGDTASMTLRFAALGMDDNGEQTQQRGGSGSGLPQPPQMPAQRQPIVPAQQHAMQTQQPVMHAQQPVTQAQWTMMQAQSYAASRSRSSSPAKRIPGQWDDLDDLPPPPSRSLPQPQSPRVTTHSPLQFRRTPPASSSTSSMTVESPSPRDGRNALPKINLPDDGDEDFSGGPSIQVSPAINVEPPSISVNGPPSISVNGPPSISINAPSITFDPPQINVDPPSISVSGAPSINVSAPAPVDPTVIPVIAYGGGIDEPPTPRKLPKDLPPVIRRGGLACGGCGGAIIGRIVNAMGVRWHPGCFRCTVCNELLEHVSSYEKDGRPYCHLDYHENFAPRCYTCKTAIIEERFISLDDPALGKRNYHEQHFFCAECGDPFLTLSGGLPTTRAGELSVSGDGTFDSGEGVGFTVYRGHPYCENCHVRLRMPKCKRCKKSIREHTPAVEALGGKWCYECFVCAGCDRPFEDPSFFEREGQPYCEHCYMVLLRNDL</sequence>
<keyword evidence="3" id="KW-0963">Cytoplasm</keyword>
<dbReference type="GO" id="GO:0046872">
    <property type="term" value="F:metal ion binding"/>
    <property type="evidence" value="ECO:0007669"/>
    <property type="project" value="UniProtKB-KW"/>
</dbReference>
<evidence type="ECO:0000256" key="10">
    <source>
        <dbReference type="SAM" id="MobiDB-lite"/>
    </source>
</evidence>
<feature type="compositionally biased region" description="Polar residues" evidence="10">
    <location>
        <begin position="708"/>
        <end position="719"/>
    </location>
</feature>
<evidence type="ECO:0000256" key="6">
    <source>
        <dbReference type="ARBA" id="ARBA00022833"/>
    </source>
</evidence>
<accession>D8QHA0</accession>
<dbReference type="VEuPathDB" id="FungiDB:SCHCODRAFT_02640698"/>
<evidence type="ECO:0000256" key="8">
    <source>
        <dbReference type="ARBA" id="ARBA00023038"/>
    </source>
</evidence>
<dbReference type="FunFam" id="2.10.110.10:FF:000008">
    <property type="entry name" value="Paxillin isoform 1"/>
    <property type="match status" value="1"/>
</dbReference>
<feature type="compositionally biased region" description="Low complexity" evidence="10">
    <location>
        <begin position="175"/>
        <end position="195"/>
    </location>
</feature>
<evidence type="ECO:0000259" key="11">
    <source>
        <dbReference type="PROSITE" id="PS50023"/>
    </source>
</evidence>
<dbReference type="PROSITE" id="PS50023">
    <property type="entry name" value="LIM_DOMAIN_2"/>
    <property type="match status" value="2"/>
</dbReference>
<dbReference type="EMBL" id="GL377312">
    <property type="protein sequence ID" value="EFI92904.1"/>
    <property type="molecule type" value="Genomic_DNA"/>
</dbReference>
<feature type="compositionally biased region" description="Low complexity" evidence="10">
    <location>
        <begin position="470"/>
        <end position="487"/>
    </location>
</feature>
<keyword evidence="6 9" id="KW-0862">Zinc</keyword>
<feature type="compositionally biased region" description="Pro residues" evidence="10">
    <location>
        <begin position="488"/>
        <end position="497"/>
    </location>
</feature>
<dbReference type="OMA" id="CGDPFTP"/>
<feature type="compositionally biased region" description="Polar residues" evidence="10">
    <location>
        <begin position="367"/>
        <end position="392"/>
    </location>
</feature>
<evidence type="ECO:0000256" key="3">
    <source>
        <dbReference type="ARBA" id="ARBA00022490"/>
    </source>
</evidence>
<proteinExistence type="predicted"/>
<dbReference type="eggNOG" id="KOG1703">
    <property type="taxonomic scope" value="Eukaryota"/>
</dbReference>
<feature type="region of interest" description="Disordered" evidence="10">
    <location>
        <begin position="117"/>
        <end position="159"/>
    </location>
</feature>
<dbReference type="Gene3D" id="2.10.110.10">
    <property type="entry name" value="Cysteine Rich Protein"/>
    <property type="match status" value="3"/>
</dbReference>
<feature type="region of interest" description="Disordered" evidence="10">
    <location>
        <begin position="14"/>
        <end position="90"/>
    </location>
</feature>
<dbReference type="Pfam" id="PF00412">
    <property type="entry name" value="LIM"/>
    <property type="match status" value="2"/>
</dbReference>
<dbReference type="SMART" id="SM00132">
    <property type="entry name" value="LIM"/>
    <property type="match status" value="3"/>
</dbReference>
<evidence type="ECO:0000256" key="4">
    <source>
        <dbReference type="ARBA" id="ARBA00022723"/>
    </source>
</evidence>
<keyword evidence="13" id="KW-1185">Reference proteome</keyword>
<feature type="compositionally biased region" description="Low complexity" evidence="10">
    <location>
        <begin position="304"/>
        <end position="317"/>
    </location>
</feature>
<dbReference type="AlphaFoldDB" id="D8QHA0"/>
<feature type="compositionally biased region" description="Polar residues" evidence="10">
    <location>
        <begin position="336"/>
        <end position="346"/>
    </location>
</feature>
<dbReference type="GO" id="GO:0005634">
    <property type="term" value="C:nucleus"/>
    <property type="evidence" value="ECO:0007669"/>
    <property type="project" value="TreeGrafter"/>
</dbReference>
<feature type="compositionally biased region" description="Acidic residues" evidence="10">
    <location>
        <begin position="664"/>
        <end position="677"/>
    </location>
</feature>
<evidence type="ECO:0000313" key="13">
    <source>
        <dbReference type="Proteomes" id="UP000007431"/>
    </source>
</evidence>
<dbReference type="STRING" id="578458.D8QHA0"/>
<comment type="subcellular location">
    <subcellularLocation>
        <location evidence="1">Cell junction</location>
    </subcellularLocation>
    <subcellularLocation>
        <location evidence="2">Cytoplasm</location>
    </subcellularLocation>
</comment>
<dbReference type="InParanoid" id="D8QHA0"/>
<feature type="domain" description="LIM zinc-binding" evidence="11">
    <location>
        <begin position="1028"/>
        <end position="1087"/>
    </location>
</feature>
<feature type="compositionally biased region" description="Low complexity" evidence="10">
    <location>
        <begin position="883"/>
        <end position="898"/>
    </location>
</feature>
<dbReference type="SUPFAM" id="SSF57716">
    <property type="entry name" value="Glucocorticoid receptor-like (DNA-binding domain)"/>
    <property type="match status" value="4"/>
</dbReference>
<keyword evidence="5" id="KW-0677">Repeat</keyword>
<feature type="compositionally biased region" description="Polar residues" evidence="10">
    <location>
        <begin position="804"/>
        <end position="827"/>
    </location>
</feature>
<dbReference type="InterPro" id="IPR001781">
    <property type="entry name" value="Znf_LIM"/>
</dbReference>
<dbReference type="Proteomes" id="UP000007431">
    <property type="component" value="Unassembled WGS sequence"/>
</dbReference>
<dbReference type="PROSITE" id="PS00478">
    <property type="entry name" value="LIM_DOMAIN_1"/>
    <property type="match status" value="1"/>
</dbReference>
<dbReference type="HOGENOM" id="CLU_266688_0_0_1"/>
<evidence type="ECO:0000256" key="9">
    <source>
        <dbReference type="PROSITE-ProRule" id="PRU00125"/>
    </source>
</evidence>
<feature type="compositionally biased region" description="Basic and acidic residues" evidence="10">
    <location>
        <begin position="523"/>
        <end position="539"/>
    </location>
</feature>
<feature type="compositionally biased region" description="Polar residues" evidence="10">
    <location>
        <begin position="199"/>
        <end position="272"/>
    </location>
</feature>
<keyword evidence="8 9" id="KW-0440">LIM domain</keyword>
<feature type="compositionally biased region" description="Basic and acidic residues" evidence="10">
    <location>
        <begin position="20"/>
        <end position="38"/>
    </location>
</feature>
<feature type="compositionally biased region" description="Pro residues" evidence="10">
    <location>
        <begin position="277"/>
        <end position="287"/>
    </location>
</feature>
<gene>
    <name evidence="12" type="ORF">SCHCODRAFT_237799</name>
</gene>
<feature type="compositionally biased region" description="Low complexity" evidence="10">
    <location>
        <begin position="124"/>
        <end position="134"/>
    </location>
</feature>
<dbReference type="PANTHER" id="PTHR24205:SF16">
    <property type="entry name" value="GH01042P-RELATED"/>
    <property type="match status" value="1"/>
</dbReference>
<feature type="compositionally biased region" description="Low complexity" evidence="10">
    <location>
        <begin position="601"/>
        <end position="640"/>
    </location>
</feature>
<dbReference type="VEuPathDB" id="FungiDB:SCHCODRAFT_02640695"/>
<evidence type="ECO:0000313" key="12">
    <source>
        <dbReference type="EMBL" id="EFI92904.1"/>
    </source>
</evidence>
<dbReference type="CDD" id="cd08368">
    <property type="entry name" value="LIM"/>
    <property type="match status" value="3"/>
</dbReference>
<reference evidence="12 13" key="1">
    <citation type="journal article" date="2010" name="Nat. Biotechnol.">
        <title>Genome sequence of the model mushroom Schizophyllum commune.</title>
        <authorList>
            <person name="Ohm R.A."/>
            <person name="de Jong J.F."/>
            <person name="Lugones L.G."/>
            <person name="Aerts A."/>
            <person name="Kothe E."/>
            <person name="Stajich J.E."/>
            <person name="de Vries R.P."/>
            <person name="Record E."/>
            <person name="Levasseur A."/>
            <person name="Baker S.E."/>
            <person name="Bartholomew K.A."/>
            <person name="Coutinho P.M."/>
            <person name="Erdmann S."/>
            <person name="Fowler T.J."/>
            <person name="Gathman A.C."/>
            <person name="Lombard V."/>
            <person name="Henrissat B."/>
            <person name="Knabe N."/>
            <person name="Kuees U."/>
            <person name="Lilly W.W."/>
            <person name="Lindquist E."/>
            <person name="Lucas S."/>
            <person name="Magnuson J.K."/>
            <person name="Piumi F."/>
            <person name="Raudaskoski M."/>
            <person name="Salamov A."/>
            <person name="Schmutz J."/>
            <person name="Schwarze F.W.M.R."/>
            <person name="vanKuyk P.A."/>
            <person name="Horton J.S."/>
            <person name="Grigoriev I.V."/>
            <person name="Woesten H.A.B."/>
        </authorList>
    </citation>
    <scope>NUCLEOTIDE SEQUENCE [LARGE SCALE GENOMIC DNA]</scope>
    <source>
        <strain evidence="13">H4-8 / FGSC 9210</strain>
    </source>
</reference>
<dbReference type="PANTHER" id="PTHR24205">
    <property type="entry name" value="FOUR AND A HALF LIM DOMAINS PROTEIN"/>
    <property type="match status" value="1"/>
</dbReference>
<protein>
    <recommendedName>
        <fullName evidence="11">LIM zinc-binding domain-containing protein</fullName>
    </recommendedName>
</protein>
<feature type="region of interest" description="Disordered" evidence="10">
    <location>
        <begin position="175"/>
        <end position="939"/>
    </location>
</feature>
<evidence type="ECO:0000256" key="5">
    <source>
        <dbReference type="ARBA" id="ARBA00022737"/>
    </source>
</evidence>
<dbReference type="GO" id="GO:0005737">
    <property type="term" value="C:cytoplasm"/>
    <property type="evidence" value="ECO:0007669"/>
    <property type="project" value="UniProtKB-SubCell"/>
</dbReference>
<name>D8QHA0_SCHCM</name>
<organism evidence="13">
    <name type="scientific">Schizophyllum commune (strain H4-8 / FGSC 9210)</name>
    <name type="common">Split gill fungus</name>
    <dbReference type="NCBI Taxonomy" id="578458"/>
    <lineage>
        <taxon>Eukaryota</taxon>
        <taxon>Fungi</taxon>
        <taxon>Dikarya</taxon>
        <taxon>Basidiomycota</taxon>
        <taxon>Agaricomycotina</taxon>
        <taxon>Agaricomycetes</taxon>
        <taxon>Agaricomycetidae</taxon>
        <taxon>Agaricales</taxon>
        <taxon>Schizophyllaceae</taxon>
        <taxon>Schizophyllum</taxon>
    </lineage>
</organism>
<keyword evidence="4 9" id="KW-0479">Metal-binding</keyword>
<evidence type="ECO:0000256" key="1">
    <source>
        <dbReference type="ARBA" id="ARBA00004282"/>
    </source>
</evidence>
<dbReference type="GO" id="GO:0030695">
    <property type="term" value="F:GTPase regulator activity"/>
    <property type="evidence" value="ECO:0007669"/>
    <property type="project" value="UniProtKB-ARBA"/>
</dbReference>